<accession>A0A414X9P1</accession>
<gene>
    <name evidence="2" type="ORF">DW206_03600</name>
</gene>
<dbReference type="RefSeq" id="WP_117610455.1">
    <property type="nucleotide sequence ID" value="NZ_JABFHY010000003.1"/>
</dbReference>
<evidence type="ECO:0008006" key="4">
    <source>
        <dbReference type="Google" id="ProtNLM"/>
    </source>
</evidence>
<protein>
    <recommendedName>
        <fullName evidence="4">Cell surface protein</fullName>
    </recommendedName>
</protein>
<dbReference type="Proteomes" id="UP000283329">
    <property type="component" value="Unassembled WGS sequence"/>
</dbReference>
<dbReference type="AlphaFoldDB" id="A0A414X9P1"/>
<dbReference type="PROSITE" id="PS51257">
    <property type="entry name" value="PROKAR_LIPOPROTEIN"/>
    <property type="match status" value="1"/>
</dbReference>
<keyword evidence="1" id="KW-0175">Coiled coil</keyword>
<organism evidence="2 3">
    <name type="scientific">Bacteroides ovatus</name>
    <dbReference type="NCBI Taxonomy" id="28116"/>
    <lineage>
        <taxon>Bacteria</taxon>
        <taxon>Pseudomonadati</taxon>
        <taxon>Bacteroidota</taxon>
        <taxon>Bacteroidia</taxon>
        <taxon>Bacteroidales</taxon>
        <taxon>Bacteroidaceae</taxon>
        <taxon>Bacteroides</taxon>
    </lineage>
</organism>
<dbReference type="EMBL" id="QRJR01000002">
    <property type="protein sequence ID" value="RHH52198.1"/>
    <property type="molecule type" value="Genomic_DNA"/>
</dbReference>
<comment type="caution">
    <text evidence="2">The sequence shown here is derived from an EMBL/GenBank/DDBJ whole genome shotgun (WGS) entry which is preliminary data.</text>
</comment>
<name>A0A414X9P1_BACOV</name>
<evidence type="ECO:0000313" key="3">
    <source>
        <dbReference type="Proteomes" id="UP000283329"/>
    </source>
</evidence>
<evidence type="ECO:0000313" key="2">
    <source>
        <dbReference type="EMBL" id="RHH52198.1"/>
    </source>
</evidence>
<feature type="coiled-coil region" evidence="1">
    <location>
        <begin position="25"/>
        <end position="150"/>
    </location>
</feature>
<evidence type="ECO:0000256" key="1">
    <source>
        <dbReference type="SAM" id="Coils"/>
    </source>
</evidence>
<sequence>MKKKFVRVMLFGALTLTVSTVVTSCKDYDDDIKGLQEQVDKITSTSPVSTEDMKSAVEKAKQDLQTQLNDLSALVENPDGEKTLKEKIAALEQALADATGDKAKDLAARLADLQNQLTSLQKILKGEDGVSGLEKKITELEDAKTVLSELIAAEQAYITSGKKNVSAYESTSFGAYVNQAIIDALKHDGTDQDKWGEIAKYVTGAVQSGITTELGNINAVLTEKYGVSTTLATFVGSVYDKLFSDDAKAQQAQLNELLTAINAYVAKTEGADYENYAALIKQIVDAQKAVAALNMPEGTATLDEGVKALIADEKSAVNKAIKDLTDHLQKEIDAIKGMIQSIVYVPTYADGQVQFNTYYVDFATGGGHDWKSVVNVNEVAVRFRVSPADVIKDLVACYGENGEVSENAKYVISVDCQKVKTRSLNDPFKIKGIKVVDAEPNLIEVTLDASAVKNSYAVALTVTDKVAADKKTLNDVSSNYFAAVKSNLYISKVEWASANAGVATVKKGASIDYKENDGDAKVSDYNVTVNTAIKANGDVDGTPDTKTLSELGISDKYFSVAFSTTANVAANFDLNAETGVLKAKGDAGSQATVQSIVTVTDPATAGEEHPTTKVYDAKSYTEVKIVSEGQAQTATLASTDPILWNAAEKMYNIATTGDAVAVITAIKTALGNASMSDFSGCTFEGVSQDQTIKLGLNGSDQLALVVPANTTCEATDITTKITKGDYTVDVTVKGVTVTLPKETDAAFKLEAITQTDGTLLTNFAKDPSSSKITAVTASRSLKELYSNYDAVYGKLVTDMGGTMKFALVANTQKAAPASRGVTVNENDGTVTVTNQYDGEPINVTLQGKCDENVIFTETIPVIIPAANLNGTFSYKDAETTEFDYDVTDENARKAGFDLTTAFIWKDKNSKEVWPTFATDTYASDAMTIYGFSIEYSLSGNDASSFVKPTISDNKLKLTDAMAKLSMNNANLVVTVKATPTSPWGSMVGQAKTITVKVSTWVDDTTN</sequence>
<reference evidence="2 3" key="1">
    <citation type="submission" date="2018-08" db="EMBL/GenBank/DDBJ databases">
        <title>A genome reference for cultivated species of the human gut microbiota.</title>
        <authorList>
            <person name="Zou Y."/>
            <person name="Xue W."/>
            <person name="Luo G."/>
        </authorList>
    </citation>
    <scope>NUCLEOTIDE SEQUENCE [LARGE SCALE GENOMIC DNA]</scope>
    <source>
        <strain evidence="2 3">AM17-48</strain>
    </source>
</reference>
<proteinExistence type="predicted"/>